<dbReference type="RefSeq" id="WP_051378276.1">
    <property type="nucleotide sequence ID" value="NZ_AXWS01000008.1"/>
</dbReference>
<dbReference type="InterPro" id="IPR023614">
    <property type="entry name" value="Porin_dom_sf"/>
</dbReference>
<keyword evidence="6 11" id="KW-0732">Signal</keyword>
<evidence type="ECO:0000256" key="2">
    <source>
        <dbReference type="ARBA" id="ARBA00011233"/>
    </source>
</evidence>
<evidence type="ECO:0000313" key="13">
    <source>
        <dbReference type="Proteomes" id="UP000675920"/>
    </source>
</evidence>
<feature type="domain" description="Porin" evidence="12">
    <location>
        <begin position="7"/>
        <end position="339"/>
    </location>
</feature>
<dbReference type="GO" id="GO:0009279">
    <property type="term" value="C:cell outer membrane"/>
    <property type="evidence" value="ECO:0007669"/>
    <property type="project" value="UniProtKB-SubCell"/>
</dbReference>
<dbReference type="Gene3D" id="2.40.160.10">
    <property type="entry name" value="Porin"/>
    <property type="match status" value="1"/>
</dbReference>
<keyword evidence="10" id="KW-0998">Cell outer membrane</keyword>
<keyword evidence="7" id="KW-0406">Ion transport</keyword>
<evidence type="ECO:0000313" key="14">
    <source>
        <dbReference type="RefSeq" id="WP_051378276.1"/>
    </source>
</evidence>
<reference evidence="14" key="3">
    <citation type="submission" date="2025-08" db="UniProtKB">
        <authorList>
            <consortium name="RefSeq"/>
        </authorList>
    </citation>
    <scope>IDENTIFICATION</scope>
</reference>
<accession>A0A8B6X915</accession>
<feature type="signal peptide" evidence="11">
    <location>
        <begin position="1"/>
        <end position="20"/>
    </location>
</feature>
<feature type="chain" id="PRO_5034628720" evidence="11">
    <location>
        <begin position="21"/>
        <end position="368"/>
    </location>
</feature>
<keyword evidence="5" id="KW-0812">Transmembrane</keyword>
<proteinExistence type="predicted"/>
<sequence length="368" mass="38828">MKKIAIAAALSGLIAAPAFAQSTVTLFGYADAAYVNQTNRVGNGAGHAVQSGAWQASRWGVRGAEDLGNGTKAIFDIASTIALDTGANANSGRMFDRNAYVGLSNTSYGTVMLGRQVTTLTEALWVTDPLRANNGATNMNVRYGYLAGPGTPIADGFGPGASLAGNSLDRQDNTVKYVYKGTSGGPIAMGYYSFGESSTAGNSASKSGGLLAGWDASNFQLRAAYAQFKNATGAAKLDAWTVGGVYTLDKVKLKATWSQNKIDGVEATYHEQEIKVGSAGVTYSFTPALDVTLAYYRGTRGFDNVSTDQKAQKFYVVPEYFLSKRTWLYAIVDYERFNATGSALSNGTPLEAGTRSSTYLATGISHAF</sequence>
<evidence type="ECO:0000256" key="10">
    <source>
        <dbReference type="ARBA" id="ARBA00023237"/>
    </source>
</evidence>
<dbReference type="AlphaFoldDB" id="A0A8B6X915"/>
<keyword evidence="13" id="KW-1185">Reference proteome</keyword>
<dbReference type="InterPro" id="IPR050298">
    <property type="entry name" value="Gram-neg_bact_OMP"/>
</dbReference>
<dbReference type="GO" id="GO:0006811">
    <property type="term" value="P:monoatomic ion transport"/>
    <property type="evidence" value="ECO:0007669"/>
    <property type="project" value="UniProtKB-KW"/>
</dbReference>
<evidence type="ECO:0000256" key="4">
    <source>
        <dbReference type="ARBA" id="ARBA00022452"/>
    </source>
</evidence>
<evidence type="ECO:0000256" key="8">
    <source>
        <dbReference type="ARBA" id="ARBA00023114"/>
    </source>
</evidence>
<name>A0A8B6X915_9BURK</name>
<comment type="subunit">
    <text evidence="2">Homotrimer.</text>
</comment>
<evidence type="ECO:0000256" key="7">
    <source>
        <dbReference type="ARBA" id="ARBA00023065"/>
    </source>
</evidence>
<dbReference type="PANTHER" id="PTHR34501">
    <property type="entry name" value="PROTEIN YDDL-RELATED"/>
    <property type="match status" value="1"/>
</dbReference>
<dbReference type="GO" id="GO:0046930">
    <property type="term" value="C:pore complex"/>
    <property type="evidence" value="ECO:0007669"/>
    <property type="project" value="UniProtKB-KW"/>
</dbReference>
<evidence type="ECO:0000256" key="3">
    <source>
        <dbReference type="ARBA" id="ARBA00022448"/>
    </source>
</evidence>
<comment type="subcellular location">
    <subcellularLocation>
        <location evidence="1">Cell outer membrane</location>
        <topology evidence="1">Multi-pass membrane protein</topology>
    </subcellularLocation>
</comment>
<dbReference type="InterPro" id="IPR033900">
    <property type="entry name" value="Gram_neg_porin_domain"/>
</dbReference>
<evidence type="ECO:0000259" key="12">
    <source>
        <dbReference type="Pfam" id="PF13609"/>
    </source>
</evidence>
<evidence type="ECO:0000256" key="6">
    <source>
        <dbReference type="ARBA" id="ARBA00022729"/>
    </source>
</evidence>
<dbReference type="Proteomes" id="UP000675920">
    <property type="component" value="Unplaced"/>
</dbReference>
<dbReference type="Pfam" id="PF13609">
    <property type="entry name" value="Porin_4"/>
    <property type="match status" value="1"/>
</dbReference>
<evidence type="ECO:0000256" key="9">
    <source>
        <dbReference type="ARBA" id="ARBA00023136"/>
    </source>
</evidence>
<dbReference type="CDD" id="cd00342">
    <property type="entry name" value="gram_neg_porins"/>
    <property type="match status" value="1"/>
</dbReference>
<protein>
    <submittedName>
        <fullName evidence="14">Porin</fullName>
    </submittedName>
</protein>
<keyword evidence="8" id="KW-0626">Porin</keyword>
<evidence type="ECO:0000256" key="5">
    <source>
        <dbReference type="ARBA" id="ARBA00022692"/>
    </source>
</evidence>
<reference evidence="14" key="2">
    <citation type="journal article" date="2020" name="Nat. Rev. Microbiol.">
        <title>Porins and small-molecule translocation across the outer membrane of Gram-negative bacteria.</title>
        <authorList>
            <person name="Vergalli J."/>
            <person name="Bodrenko I.V."/>
            <person name="Masi M."/>
            <person name="Moynie L."/>
            <person name="Acosta-Gutierrez S."/>
            <person name="Naismith J.H."/>
            <person name="Davin-Regli A."/>
            <person name="Ceccarelli M."/>
            <person name="van den Berg B."/>
            <person name="Winterhalter M."/>
            <person name="Pages J.M."/>
        </authorList>
    </citation>
    <scope>NUCLEOTIDE SEQUENCE</scope>
</reference>
<keyword evidence="9" id="KW-0472">Membrane</keyword>
<dbReference type="GO" id="GO:0015288">
    <property type="term" value="F:porin activity"/>
    <property type="evidence" value="ECO:0007669"/>
    <property type="project" value="UniProtKB-KW"/>
</dbReference>
<reference evidence="14" key="1">
    <citation type="journal article" date="2019" name="Subcell. Biochem.">
        <title>Outer Membrane Porins.</title>
        <authorList>
            <person name="Masi M."/>
            <person name="Winterhalter M."/>
            <person name="Pages J.M."/>
        </authorList>
    </citation>
    <scope>NUCLEOTIDE SEQUENCE</scope>
</reference>
<dbReference type="PANTHER" id="PTHR34501:SF9">
    <property type="entry name" value="MAJOR OUTER MEMBRANE PROTEIN P.IA"/>
    <property type="match status" value="1"/>
</dbReference>
<evidence type="ECO:0000256" key="1">
    <source>
        <dbReference type="ARBA" id="ARBA00004571"/>
    </source>
</evidence>
<evidence type="ECO:0000256" key="11">
    <source>
        <dbReference type="SAM" id="SignalP"/>
    </source>
</evidence>
<keyword evidence="3" id="KW-0813">Transport</keyword>
<keyword evidence="4" id="KW-1134">Transmembrane beta strand</keyword>
<dbReference type="SUPFAM" id="SSF56935">
    <property type="entry name" value="Porins"/>
    <property type="match status" value="1"/>
</dbReference>
<organism evidence="13 14">
    <name type="scientific">Derxia gummosa DSM 723</name>
    <dbReference type="NCBI Taxonomy" id="1121388"/>
    <lineage>
        <taxon>Bacteria</taxon>
        <taxon>Pseudomonadati</taxon>
        <taxon>Pseudomonadota</taxon>
        <taxon>Betaproteobacteria</taxon>
        <taxon>Burkholderiales</taxon>
        <taxon>Alcaligenaceae</taxon>
        <taxon>Derxia</taxon>
    </lineage>
</organism>